<accession>A0ABP6IKF8</accession>
<name>A0ABP6IKF8_9ACTN</name>
<dbReference type="EMBL" id="BAAAVI010000049">
    <property type="protein sequence ID" value="GAA2892237.1"/>
    <property type="molecule type" value="Genomic_DNA"/>
</dbReference>
<dbReference type="Proteomes" id="UP001500831">
    <property type="component" value="Unassembled WGS sequence"/>
</dbReference>
<comment type="caution">
    <text evidence="1">The sequence shown here is derived from an EMBL/GenBank/DDBJ whole genome shotgun (WGS) entry which is preliminary data.</text>
</comment>
<proteinExistence type="predicted"/>
<evidence type="ECO:0008006" key="3">
    <source>
        <dbReference type="Google" id="ProtNLM"/>
    </source>
</evidence>
<reference evidence="2" key="1">
    <citation type="journal article" date="2019" name="Int. J. Syst. Evol. Microbiol.">
        <title>The Global Catalogue of Microorganisms (GCM) 10K type strain sequencing project: providing services to taxonomists for standard genome sequencing and annotation.</title>
        <authorList>
            <consortium name="The Broad Institute Genomics Platform"/>
            <consortium name="The Broad Institute Genome Sequencing Center for Infectious Disease"/>
            <person name="Wu L."/>
            <person name="Ma J."/>
        </authorList>
    </citation>
    <scope>NUCLEOTIDE SEQUENCE [LARGE SCALE GENOMIC DNA]</scope>
    <source>
        <strain evidence="2">JCM 6242</strain>
    </source>
</reference>
<evidence type="ECO:0000313" key="2">
    <source>
        <dbReference type="Proteomes" id="UP001500831"/>
    </source>
</evidence>
<keyword evidence="2" id="KW-1185">Reference proteome</keyword>
<protein>
    <recommendedName>
        <fullName evidence="3">DUF1214 domain-containing protein</fullName>
    </recommendedName>
</protein>
<organism evidence="1 2">
    <name type="scientific">Streptosporangium fragile</name>
    <dbReference type="NCBI Taxonomy" id="46186"/>
    <lineage>
        <taxon>Bacteria</taxon>
        <taxon>Bacillati</taxon>
        <taxon>Actinomycetota</taxon>
        <taxon>Actinomycetes</taxon>
        <taxon>Streptosporangiales</taxon>
        <taxon>Streptosporangiaceae</taxon>
        <taxon>Streptosporangium</taxon>
    </lineage>
</organism>
<sequence length="60" mass="6509">MGGRCLLGPWSPDEPYRLVIATTDPATLPEASTWYLTTNLPRPGGEFSPARGHLTQISIV</sequence>
<gene>
    <name evidence="1" type="ORF">GCM10010517_56730</name>
</gene>
<evidence type="ECO:0000313" key="1">
    <source>
        <dbReference type="EMBL" id="GAA2892237.1"/>
    </source>
</evidence>